<organism evidence="8 9">
    <name type="scientific">Taxus chinensis</name>
    <name type="common">Chinese yew</name>
    <name type="synonym">Taxus wallichiana var. chinensis</name>
    <dbReference type="NCBI Taxonomy" id="29808"/>
    <lineage>
        <taxon>Eukaryota</taxon>
        <taxon>Viridiplantae</taxon>
        <taxon>Streptophyta</taxon>
        <taxon>Embryophyta</taxon>
        <taxon>Tracheophyta</taxon>
        <taxon>Spermatophyta</taxon>
        <taxon>Pinopsida</taxon>
        <taxon>Pinidae</taxon>
        <taxon>Conifers II</taxon>
        <taxon>Cupressales</taxon>
        <taxon>Taxaceae</taxon>
        <taxon>Taxus</taxon>
    </lineage>
</organism>
<feature type="non-terminal residue" evidence="8">
    <location>
        <position position="1"/>
    </location>
</feature>
<dbReference type="GO" id="GO:0003964">
    <property type="term" value="F:RNA-directed DNA polymerase activity"/>
    <property type="evidence" value="ECO:0007669"/>
    <property type="project" value="UniProtKB-KW"/>
</dbReference>
<keyword evidence="6" id="KW-0695">RNA-directed DNA polymerase</keyword>
<keyword evidence="2" id="KW-0548">Nucleotidyltransferase</keyword>
<protein>
    <recommendedName>
        <fullName evidence="7">Reverse transcriptase RNase H-like domain-containing protein</fullName>
    </recommendedName>
</protein>
<dbReference type="InterPro" id="IPR043502">
    <property type="entry name" value="DNA/RNA_pol_sf"/>
</dbReference>
<keyword evidence="1" id="KW-0808">Transferase</keyword>
<evidence type="ECO:0000256" key="4">
    <source>
        <dbReference type="ARBA" id="ARBA00022759"/>
    </source>
</evidence>
<dbReference type="EMBL" id="JAHRHJ020000011">
    <property type="protein sequence ID" value="KAH9296314.1"/>
    <property type="molecule type" value="Genomic_DNA"/>
</dbReference>
<accession>A0AA38CEV3</accession>
<dbReference type="GO" id="GO:0016787">
    <property type="term" value="F:hydrolase activity"/>
    <property type="evidence" value="ECO:0007669"/>
    <property type="project" value="UniProtKB-KW"/>
</dbReference>
<feature type="domain" description="Reverse transcriptase RNase H-like" evidence="7">
    <location>
        <begin position="10"/>
        <end position="84"/>
    </location>
</feature>
<reference evidence="8 9" key="1">
    <citation type="journal article" date="2021" name="Nat. Plants">
        <title>The Taxus genome provides insights into paclitaxel biosynthesis.</title>
        <authorList>
            <person name="Xiong X."/>
            <person name="Gou J."/>
            <person name="Liao Q."/>
            <person name="Li Y."/>
            <person name="Zhou Q."/>
            <person name="Bi G."/>
            <person name="Li C."/>
            <person name="Du R."/>
            <person name="Wang X."/>
            <person name="Sun T."/>
            <person name="Guo L."/>
            <person name="Liang H."/>
            <person name="Lu P."/>
            <person name="Wu Y."/>
            <person name="Zhang Z."/>
            <person name="Ro D.K."/>
            <person name="Shang Y."/>
            <person name="Huang S."/>
            <person name="Yan J."/>
        </authorList>
    </citation>
    <scope>NUCLEOTIDE SEQUENCE [LARGE SCALE GENOMIC DNA]</scope>
    <source>
        <strain evidence="8">Ta-2019</strain>
    </source>
</reference>
<gene>
    <name evidence="8" type="ORF">KI387_039902</name>
</gene>
<proteinExistence type="predicted"/>
<dbReference type="AlphaFoldDB" id="A0AA38CEV3"/>
<evidence type="ECO:0000313" key="8">
    <source>
        <dbReference type="EMBL" id="KAH9296314.1"/>
    </source>
</evidence>
<dbReference type="GO" id="GO:0004519">
    <property type="term" value="F:endonuclease activity"/>
    <property type="evidence" value="ECO:0007669"/>
    <property type="project" value="UniProtKB-KW"/>
</dbReference>
<evidence type="ECO:0000256" key="1">
    <source>
        <dbReference type="ARBA" id="ARBA00022679"/>
    </source>
</evidence>
<dbReference type="OMA" id="CEYNMEL"/>
<dbReference type="CDD" id="cd09274">
    <property type="entry name" value="RNase_HI_RT_Ty3"/>
    <property type="match status" value="1"/>
</dbReference>
<evidence type="ECO:0000256" key="2">
    <source>
        <dbReference type="ARBA" id="ARBA00022695"/>
    </source>
</evidence>
<dbReference type="InterPro" id="IPR041373">
    <property type="entry name" value="RT_RNaseH"/>
</dbReference>
<dbReference type="PANTHER" id="PTHR34072">
    <property type="entry name" value="ENZYMATIC POLYPROTEIN-RELATED"/>
    <property type="match status" value="1"/>
</dbReference>
<name>A0AA38CEV3_TAXCH</name>
<feature type="non-terminal residue" evidence="8">
    <location>
        <position position="113"/>
    </location>
</feature>
<keyword evidence="3" id="KW-0540">Nuclease</keyword>
<keyword evidence="4" id="KW-0255">Endonuclease</keyword>
<comment type="caution">
    <text evidence="8">The sequence shown here is derived from an EMBL/GenBank/DDBJ whole genome shotgun (WGS) entry which is preliminary data.</text>
</comment>
<keyword evidence="5" id="KW-0378">Hydrolase</keyword>
<evidence type="ECO:0000313" key="9">
    <source>
        <dbReference type="Proteomes" id="UP000824469"/>
    </source>
</evidence>
<dbReference type="Pfam" id="PF17917">
    <property type="entry name" value="RT_RNaseH"/>
    <property type="match status" value="1"/>
</dbReference>
<evidence type="ECO:0000259" key="7">
    <source>
        <dbReference type="Pfam" id="PF17917"/>
    </source>
</evidence>
<dbReference type="Proteomes" id="UP000824469">
    <property type="component" value="Unassembled WGS sequence"/>
</dbReference>
<evidence type="ECO:0000256" key="6">
    <source>
        <dbReference type="ARBA" id="ARBA00022918"/>
    </source>
</evidence>
<dbReference type="SUPFAM" id="SSF56672">
    <property type="entry name" value="DNA/RNA polymerases"/>
    <property type="match status" value="1"/>
</dbReference>
<dbReference type="PANTHER" id="PTHR34072:SF52">
    <property type="entry name" value="RIBONUCLEASE H"/>
    <property type="match status" value="1"/>
</dbReference>
<keyword evidence="9" id="KW-1185">Reference proteome</keyword>
<sequence>AWRCVDADGMVVAFESRKLKDHELNYPTHDLELAAVVHALVRWRHFLLGRRFTLWTDHLSLRHLFAQPNLNAFQWRWMELLCEYNMELEHVKGKENVVTDALSRWRHVAMATS</sequence>
<evidence type="ECO:0000256" key="3">
    <source>
        <dbReference type="ARBA" id="ARBA00022722"/>
    </source>
</evidence>
<evidence type="ECO:0000256" key="5">
    <source>
        <dbReference type="ARBA" id="ARBA00022801"/>
    </source>
</evidence>